<feature type="compositionally biased region" description="Low complexity" evidence="1">
    <location>
        <begin position="85"/>
        <end position="102"/>
    </location>
</feature>
<keyword evidence="3" id="KW-1185">Reference proteome</keyword>
<dbReference type="EMBL" id="CP069352">
    <property type="protein sequence ID" value="QRK85970.1"/>
    <property type="molecule type" value="Genomic_DNA"/>
</dbReference>
<feature type="compositionally biased region" description="Low complexity" evidence="1">
    <location>
        <begin position="12"/>
        <end position="25"/>
    </location>
</feature>
<evidence type="ECO:0000313" key="2">
    <source>
        <dbReference type="EMBL" id="QRK85970.1"/>
    </source>
</evidence>
<organism evidence="2 3">
    <name type="scientific">Pseudomonas granadensis</name>
    <dbReference type="NCBI Taxonomy" id="1421430"/>
    <lineage>
        <taxon>Bacteria</taxon>
        <taxon>Pseudomonadati</taxon>
        <taxon>Pseudomonadota</taxon>
        <taxon>Gammaproteobacteria</taxon>
        <taxon>Pseudomonadales</taxon>
        <taxon>Pseudomonadaceae</taxon>
        <taxon>Pseudomonas</taxon>
    </lineage>
</organism>
<protein>
    <submittedName>
        <fullName evidence="2">Uncharacterized protein</fullName>
    </submittedName>
</protein>
<accession>A0ABX7GKN7</accession>
<feature type="compositionally biased region" description="Polar residues" evidence="1">
    <location>
        <begin position="32"/>
        <end position="44"/>
    </location>
</feature>
<dbReference type="Proteomes" id="UP000663686">
    <property type="component" value="Chromosome"/>
</dbReference>
<gene>
    <name evidence="2" type="ORF">JN757_09435</name>
</gene>
<evidence type="ECO:0000256" key="1">
    <source>
        <dbReference type="SAM" id="MobiDB-lite"/>
    </source>
</evidence>
<dbReference type="RefSeq" id="WP_203421327.1">
    <property type="nucleotide sequence ID" value="NZ_CP069352.1"/>
</dbReference>
<evidence type="ECO:0000313" key="3">
    <source>
        <dbReference type="Proteomes" id="UP000663686"/>
    </source>
</evidence>
<name>A0ABX7GKN7_9PSED</name>
<feature type="region of interest" description="Disordered" evidence="1">
    <location>
        <begin position="1"/>
        <end position="102"/>
    </location>
</feature>
<proteinExistence type="predicted"/>
<reference evidence="2 3" key="1">
    <citation type="submission" date="2021-03" db="EMBL/GenBank/DDBJ databases">
        <title>P. granadensis CT364 genome publication.</title>
        <authorList>
            <person name="Stach J."/>
            <person name="Montero-Calasanz Md.C."/>
        </authorList>
    </citation>
    <scope>NUCLEOTIDE SEQUENCE [LARGE SCALE GENOMIC DNA]</scope>
    <source>
        <strain evidence="2 3">CT364</strain>
    </source>
</reference>
<sequence length="538" mass="58287">MAKPPKKIPRLSSTQTPTTSTHPSPAVKGTSAGDSGQSAASVITASPFPDTRATRPTVTISEPPASDTALSMTRAGDSVQQHALGTEPPTSGSPSTSEGSSETVFINPEFATQLTRKRNSEEGFLYDKRNKTYVELQEGIVMVGHAADGWRQTYAGESTPTGKKVEQIPGSTLWRETASVSPISLVQSAPATQRSPAPSDTRTLIDNLVSRQTEALDLSAGPWQNWGKSTRPESGDSIEIDGLHYPILAQNLGSESGLVYLQHPGFALDRFDAFESMLRDEPSRQPMWARKRDGHWQVLDGYPPFEMSPSQYVATAFRHLSQRSSSNLARAVFDRASLPTGINGDGLSVVSLTYRHWLDRVNNVAPGFGLAEPLLMLPKLSTPPGSTPGAGLLALPDYNSTQLQRLDFDPSKFPAQWAAYTAQPSALNLRTMFLNLLQDNGYIFAPPTNLLVENALIFHRPDIAGLFILKLPLVSGDQVPRYTAPGSNFADPDFLAGLGAENKRHLDQYLSQVEVAHLVGGVQRLSADTQTLFIVREG</sequence>